<dbReference type="PROSITE" id="PS00211">
    <property type="entry name" value="ABC_TRANSPORTER_1"/>
    <property type="match status" value="2"/>
</dbReference>
<dbReference type="PANTHER" id="PTHR19211:SF123">
    <property type="entry name" value="ABC TRANSPORTER"/>
    <property type="match status" value="1"/>
</dbReference>
<sequence>MRTFATYISIDGLSFSYPNTHVLSDISLSVTKGDIVGLIGENGAGKSTLLALIAGVMEPDQGHLYLPERTGFIAQETDLPFEQPVHMLIDVAVAPVRAVDSAITELSAQLGDASLSPEQQAQIATEFDAALSAAEELGLWELDARIESIIAGLGLSDVERTIPIGELSGGQRRRFALAALLLEPHDALILDEPTNHLDDSAVDFLITEITAFTGPVLIASHDRFFLDAVCTELVDLDPALGPEGGSGEEVQQAVAFGGGFSEYITERESRRIRWAQLYAAQEAERDKLEIATGTTESDIFHRSVSKSESKITTKFYADRAAKTQGNRVRSAKNRLEELDRYAIPAPPQPLEFQGIPDFERHGHGETVEIRAVGVEDRLRPLTFHIDPGDHILVEGPNGVGKSTLLSVLDHALAPTEGELIIPEGLRIARLKQDDQWIEAQLDTPVDELFAALSTGPRELNLVDMGLLRETSQSSPLRDLSLGQRRRVSLGLILASPPDLLLLDEPTNHLSLALSEELEAAIEKFPGRVILASHDRWIRKRWTGKKISLSF</sequence>
<keyword evidence="2" id="KW-0547">Nucleotide-binding</keyword>
<dbReference type="SMART" id="SM00382">
    <property type="entry name" value="AAA"/>
    <property type="match status" value="2"/>
</dbReference>
<evidence type="ECO:0000259" key="4">
    <source>
        <dbReference type="PROSITE" id="PS50893"/>
    </source>
</evidence>
<dbReference type="InterPro" id="IPR027417">
    <property type="entry name" value="P-loop_NTPase"/>
</dbReference>
<dbReference type="PROSITE" id="PS50893">
    <property type="entry name" value="ABC_TRANSPORTER_2"/>
    <property type="match status" value="2"/>
</dbReference>
<dbReference type="GO" id="GO:0005524">
    <property type="term" value="F:ATP binding"/>
    <property type="evidence" value="ECO:0007669"/>
    <property type="project" value="UniProtKB-KW"/>
</dbReference>
<dbReference type="OrthoDB" id="3239744at2"/>
<dbReference type="InterPro" id="IPR050611">
    <property type="entry name" value="ABCF"/>
</dbReference>
<evidence type="ECO:0000256" key="2">
    <source>
        <dbReference type="ARBA" id="ARBA00022741"/>
    </source>
</evidence>
<dbReference type="AlphaFoldDB" id="A0A172QUK6"/>
<dbReference type="SUPFAM" id="SSF52540">
    <property type="entry name" value="P-loop containing nucleoside triphosphate hydrolases"/>
    <property type="match status" value="2"/>
</dbReference>
<dbReference type="InterPro" id="IPR003439">
    <property type="entry name" value="ABC_transporter-like_ATP-bd"/>
</dbReference>
<dbReference type="InterPro" id="IPR003593">
    <property type="entry name" value="AAA+_ATPase"/>
</dbReference>
<dbReference type="KEGG" id="ccjz:ccrud_09370"/>
<protein>
    <submittedName>
        <fullName evidence="5">ABC transporter ATP-binding protein</fullName>
    </submittedName>
</protein>
<dbReference type="Proteomes" id="UP000076929">
    <property type="component" value="Chromosome"/>
</dbReference>
<dbReference type="Gene3D" id="3.40.50.300">
    <property type="entry name" value="P-loop containing nucleotide triphosphate hydrolases"/>
    <property type="match status" value="2"/>
</dbReference>
<dbReference type="InterPro" id="IPR017871">
    <property type="entry name" value="ABC_transporter-like_CS"/>
</dbReference>
<accession>A0A172QUK6</accession>
<keyword evidence="3 5" id="KW-0067">ATP-binding</keyword>
<dbReference type="FunFam" id="3.40.50.300:FF:000011">
    <property type="entry name" value="Putative ABC transporter ATP-binding component"/>
    <property type="match status" value="1"/>
</dbReference>
<dbReference type="PANTHER" id="PTHR19211">
    <property type="entry name" value="ATP-BINDING TRANSPORT PROTEIN-RELATED"/>
    <property type="match status" value="1"/>
</dbReference>
<dbReference type="Pfam" id="PF00005">
    <property type="entry name" value="ABC_tran"/>
    <property type="match status" value="2"/>
</dbReference>
<keyword evidence="6" id="KW-1185">Reference proteome</keyword>
<reference evidence="5 6" key="1">
    <citation type="submission" date="2016-05" db="EMBL/GenBank/DDBJ databases">
        <title>Complete genome sequence of Corynebacterium crudilactis, a new Corynebacterium species isolated from raw cow's milk.</title>
        <authorList>
            <person name="Christian R."/>
            <person name="Zimmermann J."/>
            <person name="Lipski A."/>
            <person name="Kalinowski J."/>
        </authorList>
    </citation>
    <scope>NUCLEOTIDE SEQUENCE [LARGE SCALE GENOMIC DNA]</scope>
    <source>
        <strain evidence="5 6">JZ16</strain>
    </source>
</reference>
<feature type="domain" description="ABC transporter" evidence="4">
    <location>
        <begin position="8"/>
        <end position="263"/>
    </location>
</feature>
<proteinExistence type="predicted"/>
<evidence type="ECO:0000256" key="3">
    <source>
        <dbReference type="ARBA" id="ARBA00022840"/>
    </source>
</evidence>
<evidence type="ECO:0000256" key="1">
    <source>
        <dbReference type="ARBA" id="ARBA00022737"/>
    </source>
</evidence>
<organism evidence="5 6">
    <name type="scientific">Corynebacterium crudilactis</name>
    <dbReference type="NCBI Taxonomy" id="1652495"/>
    <lineage>
        <taxon>Bacteria</taxon>
        <taxon>Bacillati</taxon>
        <taxon>Actinomycetota</taxon>
        <taxon>Actinomycetes</taxon>
        <taxon>Mycobacteriales</taxon>
        <taxon>Corynebacteriaceae</taxon>
        <taxon>Corynebacterium</taxon>
    </lineage>
</organism>
<evidence type="ECO:0000313" key="6">
    <source>
        <dbReference type="Proteomes" id="UP000076929"/>
    </source>
</evidence>
<gene>
    <name evidence="5" type="ORF">ccrud_09370</name>
</gene>
<dbReference type="EMBL" id="CP015622">
    <property type="protein sequence ID" value="ANE04387.1"/>
    <property type="molecule type" value="Genomic_DNA"/>
</dbReference>
<keyword evidence="1" id="KW-0677">Repeat</keyword>
<evidence type="ECO:0000313" key="5">
    <source>
        <dbReference type="EMBL" id="ANE04387.1"/>
    </source>
</evidence>
<dbReference type="GO" id="GO:0016887">
    <property type="term" value="F:ATP hydrolysis activity"/>
    <property type="evidence" value="ECO:0007669"/>
    <property type="project" value="InterPro"/>
</dbReference>
<feature type="domain" description="ABC transporter" evidence="4">
    <location>
        <begin position="350"/>
        <end position="550"/>
    </location>
</feature>
<dbReference type="STRING" id="1652495.ccrud_09370"/>
<dbReference type="RefSeq" id="WP_066566663.1">
    <property type="nucleotide sequence ID" value="NZ_CP015622.1"/>
</dbReference>
<dbReference type="CDD" id="cd03221">
    <property type="entry name" value="ABCF_EF-3"/>
    <property type="match status" value="1"/>
</dbReference>
<name>A0A172QUK6_9CORY</name>